<dbReference type="AlphaFoldDB" id="A0AA48H4K7"/>
<dbReference type="InterPro" id="IPR006626">
    <property type="entry name" value="PbH1"/>
</dbReference>
<feature type="domain" description="Rhamnogalacturonase A/B/Epimerase-like pectate lyase" evidence="3">
    <location>
        <begin position="37"/>
        <end position="89"/>
    </location>
</feature>
<proteinExistence type="predicted"/>
<reference evidence="6" key="1">
    <citation type="journal article" date="2023" name="Int. J. Syst. Evol. Microbiol.">
        <title>Mesoterricola silvestris gen. nov., sp. nov., Mesoterricola sediminis sp. nov., Geothrix oryzae sp. nov., Geothrix edaphica sp. nov., Geothrix rubra sp. nov., and Geothrix limicola sp. nov., six novel members of Acidobacteriota isolated from soils.</title>
        <authorList>
            <person name="Itoh H."/>
            <person name="Sugisawa Y."/>
            <person name="Mise K."/>
            <person name="Xu Z."/>
            <person name="Kuniyasu M."/>
            <person name="Ushijima N."/>
            <person name="Kawano K."/>
            <person name="Kobayashi E."/>
            <person name="Shiratori Y."/>
            <person name="Masuda Y."/>
            <person name="Senoo K."/>
        </authorList>
    </citation>
    <scope>NUCLEOTIDE SEQUENCE [LARGE SCALE GENOMIC DNA]</scope>
    <source>
        <strain evidence="6">W79</strain>
    </source>
</reference>
<dbReference type="SMART" id="SM00710">
    <property type="entry name" value="PbH1"/>
    <property type="match status" value="9"/>
</dbReference>
<dbReference type="Pfam" id="PF13229">
    <property type="entry name" value="Beta_helix"/>
    <property type="match status" value="1"/>
</dbReference>
<dbReference type="Gene3D" id="2.160.20.10">
    <property type="entry name" value="Single-stranded right-handed beta-helix, Pectin lyase-like"/>
    <property type="match status" value="1"/>
</dbReference>
<dbReference type="SUPFAM" id="SSF51126">
    <property type="entry name" value="Pectin lyase-like"/>
    <property type="match status" value="1"/>
</dbReference>
<keyword evidence="6" id="KW-1185">Reference proteome</keyword>
<keyword evidence="2" id="KW-0732">Signal</keyword>
<feature type="signal peptide" evidence="2">
    <location>
        <begin position="1"/>
        <end position="21"/>
    </location>
</feature>
<sequence>MMKPGILILALTQLAILGAGAPPRRPPPQAQVRRAPYAAKGDGVADDTAAIQRAIDAVAGTGGTVEIPDGTYLINATAREGKSGLLLGSRMTLRLAPRAVLKAMPSASPGYAIVAVDKATDVTIQGGRIQGDRDTHQGLAGEWGMGLSITASARVRVQGLTVSDCWGDGFYVARACSDLSFDQVVADRNRRQGMSIVGGQDIQVRSSTFRNTQGTPPECGIDVEPNAGETVTRLLIADCTITGNRGGGIAGGPPARYSNSAFFNNSQIVHNLIAGNRGFGIGISACDGNLIKDNTIQATDGYGIHLRTNATGMTVRGNTVTGSTRDGIYLESCPGTVVEGNTVRGNKGRPIRQDRGCGATVGAN</sequence>
<dbReference type="Pfam" id="PF12708">
    <property type="entry name" value="Pect-lyase_RHGA_epim"/>
    <property type="match status" value="1"/>
</dbReference>
<gene>
    <name evidence="5" type="ORF">METEAL_09370</name>
</gene>
<evidence type="ECO:0000256" key="2">
    <source>
        <dbReference type="SAM" id="SignalP"/>
    </source>
</evidence>
<evidence type="ECO:0000256" key="1">
    <source>
        <dbReference type="ARBA" id="ARBA00023157"/>
    </source>
</evidence>
<dbReference type="Proteomes" id="UP001238179">
    <property type="component" value="Chromosome"/>
</dbReference>
<dbReference type="PANTHER" id="PTHR31736:SF19">
    <property type="entry name" value="PECTIN LYASE SUPERFAMILY PROTEIN-RELATED"/>
    <property type="match status" value="1"/>
</dbReference>
<evidence type="ECO:0000259" key="4">
    <source>
        <dbReference type="Pfam" id="PF13229"/>
    </source>
</evidence>
<evidence type="ECO:0000313" key="5">
    <source>
        <dbReference type="EMBL" id="BDU71763.1"/>
    </source>
</evidence>
<feature type="domain" description="Right handed beta helix" evidence="4">
    <location>
        <begin position="228"/>
        <end position="359"/>
    </location>
</feature>
<organism evidence="5 6">
    <name type="scientific">Mesoterricola silvestris</name>
    <dbReference type="NCBI Taxonomy" id="2927979"/>
    <lineage>
        <taxon>Bacteria</taxon>
        <taxon>Pseudomonadati</taxon>
        <taxon>Acidobacteriota</taxon>
        <taxon>Holophagae</taxon>
        <taxon>Holophagales</taxon>
        <taxon>Holophagaceae</taxon>
        <taxon>Mesoterricola</taxon>
    </lineage>
</organism>
<dbReference type="InterPro" id="IPR022441">
    <property type="entry name" value="Para_beta_helix_rpt-2"/>
</dbReference>
<evidence type="ECO:0008006" key="7">
    <source>
        <dbReference type="Google" id="ProtNLM"/>
    </source>
</evidence>
<name>A0AA48H4K7_9BACT</name>
<dbReference type="NCBIfam" id="TIGR03804">
    <property type="entry name" value="para_beta_helix"/>
    <property type="match status" value="1"/>
</dbReference>
<keyword evidence="1" id="KW-1015">Disulfide bond</keyword>
<dbReference type="PANTHER" id="PTHR31736">
    <property type="match status" value="1"/>
</dbReference>
<dbReference type="InterPro" id="IPR039448">
    <property type="entry name" value="Beta_helix"/>
</dbReference>
<evidence type="ECO:0000313" key="6">
    <source>
        <dbReference type="Proteomes" id="UP001238179"/>
    </source>
</evidence>
<accession>A0AA48H4K7</accession>
<protein>
    <recommendedName>
        <fullName evidence="7">Right handed beta helix domain-containing protein</fullName>
    </recommendedName>
</protein>
<dbReference type="InterPro" id="IPR011050">
    <property type="entry name" value="Pectin_lyase_fold/virulence"/>
</dbReference>
<evidence type="ECO:0000259" key="3">
    <source>
        <dbReference type="Pfam" id="PF12708"/>
    </source>
</evidence>
<dbReference type="KEGG" id="msil:METEAL_09370"/>
<dbReference type="EMBL" id="AP027080">
    <property type="protein sequence ID" value="BDU71763.1"/>
    <property type="molecule type" value="Genomic_DNA"/>
</dbReference>
<feature type="chain" id="PRO_5041387538" description="Right handed beta helix domain-containing protein" evidence="2">
    <location>
        <begin position="22"/>
        <end position="364"/>
    </location>
</feature>
<dbReference type="InterPro" id="IPR012334">
    <property type="entry name" value="Pectin_lyas_fold"/>
</dbReference>
<dbReference type="InterPro" id="IPR024535">
    <property type="entry name" value="RHGA/B-epi-like_pectate_lyase"/>
</dbReference>